<organism evidence="1 2">
    <name type="scientific">Porites evermanni</name>
    <dbReference type="NCBI Taxonomy" id="104178"/>
    <lineage>
        <taxon>Eukaryota</taxon>
        <taxon>Metazoa</taxon>
        <taxon>Cnidaria</taxon>
        <taxon>Anthozoa</taxon>
        <taxon>Hexacorallia</taxon>
        <taxon>Scleractinia</taxon>
        <taxon>Fungiina</taxon>
        <taxon>Poritidae</taxon>
        <taxon>Porites</taxon>
    </lineage>
</organism>
<name>A0ABN8MR75_9CNID</name>
<evidence type="ECO:0000313" key="1">
    <source>
        <dbReference type="EMBL" id="CAH3032469.1"/>
    </source>
</evidence>
<comment type="caution">
    <text evidence="1">The sequence shown here is derived from an EMBL/GenBank/DDBJ whole genome shotgun (WGS) entry which is preliminary data.</text>
</comment>
<dbReference type="Proteomes" id="UP001159427">
    <property type="component" value="Unassembled WGS sequence"/>
</dbReference>
<accession>A0ABN8MR75</accession>
<dbReference type="EMBL" id="CALNXI010000679">
    <property type="protein sequence ID" value="CAH3032469.1"/>
    <property type="molecule type" value="Genomic_DNA"/>
</dbReference>
<evidence type="ECO:0000313" key="2">
    <source>
        <dbReference type="Proteomes" id="UP001159427"/>
    </source>
</evidence>
<gene>
    <name evidence="1" type="ORF">PEVE_00039011</name>
</gene>
<protein>
    <submittedName>
        <fullName evidence="1">Uncharacterized protein</fullName>
    </submittedName>
</protein>
<keyword evidence="2" id="KW-1185">Reference proteome</keyword>
<sequence>MNSAQLPVNLLGDFQHIHLQNSLYNLQLSLTEYFCAVLPIYFHGLKSSLQDPSFIQIERLRSLDWESPGDSGLQSTSFILKKMEEAMVNDLTLHGRETAPNRELLDVFKCLWTYFRLGAQRDPAITSFATIYQPSSRYHDQEWGEFEVYNRGLKEDCEVVTQILQHQTRLLKTNGQTETLEGFNPSLRRILIYLRHKTIRPHPSCPTSYEADKVLEDLDWILR</sequence>
<proteinExistence type="predicted"/>
<reference evidence="1 2" key="1">
    <citation type="submission" date="2022-05" db="EMBL/GenBank/DDBJ databases">
        <authorList>
            <consortium name="Genoscope - CEA"/>
            <person name="William W."/>
        </authorList>
    </citation>
    <scope>NUCLEOTIDE SEQUENCE [LARGE SCALE GENOMIC DNA]</scope>
</reference>